<keyword evidence="3" id="KW-0804">Transcription</keyword>
<feature type="region of interest" description="Disordered" evidence="5">
    <location>
        <begin position="285"/>
        <end position="309"/>
    </location>
</feature>
<evidence type="ECO:0000256" key="1">
    <source>
        <dbReference type="ARBA" id="ARBA00023015"/>
    </source>
</evidence>
<evidence type="ECO:0000256" key="2">
    <source>
        <dbReference type="ARBA" id="ARBA00023125"/>
    </source>
</evidence>
<feature type="region of interest" description="Disordered" evidence="5">
    <location>
        <begin position="552"/>
        <end position="576"/>
    </location>
</feature>
<dbReference type="GO" id="GO:0000978">
    <property type="term" value="F:RNA polymerase II cis-regulatory region sequence-specific DNA binding"/>
    <property type="evidence" value="ECO:0007669"/>
    <property type="project" value="TreeGrafter"/>
</dbReference>
<dbReference type="PANTHER" id="PTHR46621">
    <property type="entry name" value="SNRNA-ACTIVATING PROTEIN COMPLEX SUBUNIT 4"/>
    <property type="match status" value="1"/>
</dbReference>
<accession>A0A0E0LGQ1</accession>
<dbReference type="HOGENOM" id="CLU_571599_0_0_1"/>
<dbReference type="SUPFAM" id="SSF46689">
    <property type="entry name" value="Homeodomain-like"/>
    <property type="match status" value="1"/>
</dbReference>
<dbReference type="EnsemblPlants" id="OPUNC07G01940.1">
    <property type="protein sequence ID" value="OPUNC07G01940.1"/>
    <property type="gene ID" value="OPUNC07G01940"/>
</dbReference>
<keyword evidence="1" id="KW-0805">Transcription regulation</keyword>
<dbReference type="PANTHER" id="PTHR46621:SF1">
    <property type="entry name" value="SNRNA-ACTIVATING PROTEIN COMPLEX SUBUNIT 4"/>
    <property type="match status" value="1"/>
</dbReference>
<dbReference type="GO" id="GO:0042796">
    <property type="term" value="P:snRNA transcription by RNA polymerase III"/>
    <property type="evidence" value="ECO:0007669"/>
    <property type="project" value="TreeGrafter"/>
</dbReference>
<evidence type="ECO:0000256" key="5">
    <source>
        <dbReference type="SAM" id="MobiDB-lite"/>
    </source>
</evidence>
<dbReference type="Gramene" id="OPUNC07G01940.1">
    <property type="protein sequence ID" value="OPUNC07G01940.1"/>
    <property type="gene ID" value="OPUNC07G01940"/>
</dbReference>
<dbReference type="GO" id="GO:0001006">
    <property type="term" value="F:RNA polymerase III type 3 promoter sequence-specific DNA binding"/>
    <property type="evidence" value="ECO:0007669"/>
    <property type="project" value="TreeGrafter"/>
</dbReference>
<name>A0A0E0LGQ1_ORYPU</name>
<dbReference type="InterPro" id="IPR009057">
    <property type="entry name" value="Homeodomain-like_sf"/>
</dbReference>
<organism evidence="6">
    <name type="scientific">Oryza punctata</name>
    <name type="common">Red rice</name>
    <dbReference type="NCBI Taxonomy" id="4537"/>
    <lineage>
        <taxon>Eukaryota</taxon>
        <taxon>Viridiplantae</taxon>
        <taxon>Streptophyta</taxon>
        <taxon>Embryophyta</taxon>
        <taxon>Tracheophyta</taxon>
        <taxon>Spermatophyta</taxon>
        <taxon>Magnoliopsida</taxon>
        <taxon>Liliopsida</taxon>
        <taxon>Poales</taxon>
        <taxon>Poaceae</taxon>
        <taxon>BOP clade</taxon>
        <taxon>Oryzoideae</taxon>
        <taxon>Oryzeae</taxon>
        <taxon>Oryzinae</taxon>
        <taxon>Oryza</taxon>
    </lineage>
</organism>
<reference evidence="6" key="2">
    <citation type="submission" date="2018-05" db="EMBL/GenBank/DDBJ databases">
        <title>OpunRS2 (Oryza punctata Reference Sequence Version 2).</title>
        <authorList>
            <person name="Zhang J."/>
            <person name="Kudrna D."/>
            <person name="Lee S."/>
            <person name="Talag J."/>
            <person name="Welchert J."/>
            <person name="Wing R.A."/>
        </authorList>
    </citation>
    <scope>NUCLEOTIDE SEQUENCE [LARGE SCALE GENOMIC DNA]</scope>
</reference>
<dbReference type="GO" id="GO:0042795">
    <property type="term" value="P:snRNA transcription by RNA polymerase II"/>
    <property type="evidence" value="ECO:0007669"/>
    <property type="project" value="TreeGrafter"/>
</dbReference>
<evidence type="ECO:0000256" key="4">
    <source>
        <dbReference type="ARBA" id="ARBA00023242"/>
    </source>
</evidence>
<evidence type="ECO:0000313" key="7">
    <source>
        <dbReference type="Proteomes" id="UP000026962"/>
    </source>
</evidence>
<dbReference type="eggNOG" id="KOG0048">
    <property type="taxonomic scope" value="Eukaryota"/>
</dbReference>
<dbReference type="Proteomes" id="UP000026962">
    <property type="component" value="Chromosome 7"/>
</dbReference>
<dbReference type="GO" id="GO:0019185">
    <property type="term" value="C:snRNA-activating protein complex"/>
    <property type="evidence" value="ECO:0007669"/>
    <property type="project" value="TreeGrafter"/>
</dbReference>
<keyword evidence="4" id="KW-0539">Nucleus</keyword>
<evidence type="ECO:0000256" key="3">
    <source>
        <dbReference type="ARBA" id="ARBA00023163"/>
    </source>
</evidence>
<dbReference type="STRING" id="4537.A0A0E0LGQ1"/>
<protein>
    <recommendedName>
        <fullName evidence="8">Myb-like domain-containing protein</fullName>
    </recommendedName>
</protein>
<keyword evidence="2" id="KW-0238">DNA-binding</keyword>
<sequence>MTTRRRTMALALVRSIRENLLLNKASRPPRPICVWLPYDFDLEEEEEDDDLETLRAIQHYRFSHYHSCTSSGSETNTKTEAIFFEIDLMKNLICLLLVDALKKNRACQKFIRRKMITIQANIEENKNLKDCDWAKEDLQLKAAVSTFGINWWRKTLNPDRVIGQEWVDGLSMRINASCWNKIAQFIPGHTRSQCNEDIDLWECRPEEDSKLLVSVNEFGPCWSKIAGVKIPHCTDNMCLSGARKRKQSIADTNQVVQKKMRGVIVETVGCSISVYNEVAMKRKTGSPSVGVEGTAKKRTRGSLSGNEGEVNKRMRGSISGVQKCLCARPLLRALWHRGTCSHTVGASSWMLDAGTMQPFILPEQHRLSPKWQIVEATTRLQTCLETGRQVERNIESSKFKSGELVFNEDKRLMVAVKLFGSGSWNNSLLSSFLVAQSQCSERSRSKKQSDENLAVSDDVNYSCGVRKRKRSITDKLKLQKRKRWGLSLGLSLPQLVKARPRRGGALSLSCKEGEVNETMRGSFSRNEPKRTQQQKEWLMRPFELELQTMASEERDADMGNANNWRRKSTPRYAKCP</sequence>
<dbReference type="InterPro" id="IPR051575">
    <property type="entry name" value="Myb-like_DNA-bd"/>
</dbReference>
<dbReference type="AlphaFoldDB" id="A0A0E0LGQ1"/>
<proteinExistence type="predicted"/>
<evidence type="ECO:0008006" key="8">
    <source>
        <dbReference type="Google" id="ProtNLM"/>
    </source>
</evidence>
<evidence type="ECO:0000313" key="6">
    <source>
        <dbReference type="EnsemblPlants" id="OPUNC07G01940.1"/>
    </source>
</evidence>
<keyword evidence="7" id="KW-1185">Reference proteome</keyword>
<reference evidence="6" key="1">
    <citation type="submission" date="2015-04" db="UniProtKB">
        <authorList>
            <consortium name="EnsemblPlants"/>
        </authorList>
    </citation>
    <scope>IDENTIFICATION</scope>
</reference>